<name>A0A0C5VDX7_9GAMM</name>
<gene>
    <name evidence="2" type="ORF">YC6258_00662</name>
</gene>
<dbReference type="EMBL" id="CP007142">
    <property type="protein sequence ID" value="AJQ92712.1"/>
    <property type="molecule type" value="Genomic_DNA"/>
</dbReference>
<evidence type="ECO:0000256" key="1">
    <source>
        <dbReference type="SAM" id="Coils"/>
    </source>
</evidence>
<sequence length="152" mass="18021">MHNLKKKIRRAHVMTRLEDISQAQLQQELHQIEHRRRAEQDQKAAYETEIESLQQLLGRQTRAGHSFDPANYLQATRVISDLEQHVHHHTAEIDTLDQQIQGLSEQLRQVSARKKTLQRLGERLHKEKHHQQTGAHYKQQDETILHNYRGRL</sequence>
<feature type="coiled-coil region" evidence="1">
    <location>
        <begin position="22"/>
        <end position="120"/>
    </location>
</feature>
<dbReference type="Proteomes" id="UP000032266">
    <property type="component" value="Chromosome"/>
</dbReference>
<evidence type="ECO:0000313" key="2">
    <source>
        <dbReference type="EMBL" id="AJQ92712.1"/>
    </source>
</evidence>
<dbReference type="Gene3D" id="1.10.287.1700">
    <property type="match status" value="1"/>
</dbReference>
<dbReference type="HOGENOM" id="CLU_1719768_0_0_6"/>
<accession>A0A0C5VDX7</accession>
<dbReference type="STRING" id="1445510.YC6258_00662"/>
<reference evidence="2 3" key="1">
    <citation type="submission" date="2014-01" db="EMBL/GenBank/DDBJ databases">
        <title>Full genme sequencing of cellulolytic bacterium Gynuella sunshinyii YC6258T gen. nov., sp. nov.</title>
        <authorList>
            <person name="Khan H."/>
            <person name="Chung E.J."/>
            <person name="Chung Y.R."/>
        </authorList>
    </citation>
    <scope>NUCLEOTIDE SEQUENCE [LARGE SCALE GENOMIC DNA]</scope>
    <source>
        <strain evidence="2 3">YC6258</strain>
    </source>
</reference>
<evidence type="ECO:0008006" key="4">
    <source>
        <dbReference type="Google" id="ProtNLM"/>
    </source>
</evidence>
<keyword evidence="3" id="KW-1185">Reference proteome</keyword>
<dbReference type="AlphaFoldDB" id="A0A0C5VDX7"/>
<dbReference type="InterPro" id="IPR053716">
    <property type="entry name" value="Flag_assembly_chemotaxis_eff"/>
</dbReference>
<keyword evidence="1" id="KW-0175">Coiled coil</keyword>
<protein>
    <recommendedName>
        <fullName evidence="4">Flagellar FliJ protein</fullName>
    </recommendedName>
</protein>
<dbReference type="KEGG" id="gsn:YC6258_00662"/>
<evidence type="ECO:0000313" key="3">
    <source>
        <dbReference type="Proteomes" id="UP000032266"/>
    </source>
</evidence>
<organism evidence="2 3">
    <name type="scientific">Gynuella sunshinyii YC6258</name>
    <dbReference type="NCBI Taxonomy" id="1445510"/>
    <lineage>
        <taxon>Bacteria</taxon>
        <taxon>Pseudomonadati</taxon>
        <taxon>Pseudomonadota</taxon>
        <taxon>Gammaproteobacteria</taxon>
        <taxon>Oceanospirillales</taxon>
        <taxon>Saccharospirillaceae</taxon>
        <taxon>Gynuella</taxon>
    </lineage>
</organism>
<proteinExistence type="predicted"/>
<dbReference type="RefSeq" id="WP_044615709.1">
    <property type="nucleotide sequence ID" value="NZ_CP007142.1"/>
</dbReference>